<evidence type="ECO:0000313" key="23">
    <source>
        <dbReference type="Proteomes" id="UP000273807"/>
    </source>
</evidence>
<comment type="catalytic activity">
    <reaction evidence="18">
        <text>a (2E)-enoyl-CoA + NADPH + H(+) = a 2,3-saturated acyl-CoA + NADP(+)</text>
        <dbReference type="Rhea" id="RHEA:33763"/>
        <dbReference type="ChEBI" id="CHEBI:15378"/>
        <dbReference type="ChEBI" id="CHEBI:57783"/>
        <dbReference type="ChEBI" id="CHEBI:58349"/>
        <dbReference type="ChEBI" id="CHEBI:58856"/>
        <dbReference type="ChEBI" id="CHEBI:65111"/>
        <dbReference type="EC" id="1.3.1.38"/>
    </reaction>
    <physiologicalReaction direction="left-to-right" evidence="18">
        <dbReference type="Rhea" id="RHEA:33764"/>
    </physiologicalReaction>
</comment>
<accession>A0A3N0BTC5</accession>
<dbReference type="PANTHER" id="PTHR24317">
    <property type="entry name" value="PEROXISOMAL TRANS-2-ENOYL-COA REDUCTASE"/>
    <property type="match status" value="1"/>
</dbReference>
<evidence type="ECO:0000256" key="7">
    <source>
        <dbReference type="ARBA" id="ARBA00023002"/>
    </source>
</evidence>
<dbReference type="PANTHER" id="PTHR24317:SF7">
    <property type="entry name" value="PEROXISOMAL TRANS-2-ENOYL-COA REDUCTASE"/>
    <property type="match status" value="1"/>
</dbReference>
<dbReference type="PRINTS" id="PR00081">
    <property type="entry name" value="GDHRDH"/>
</dbReference>
<reference evidence="22 23" key="1">
    <citation type="submission" date="2018-10" db="EMBL/GenBank/DDBJ databases">
        <title>Genome sequencing of Arthrobacter oryzae TNB02.</title>
        <authorList>
            <person name="Cho Y.-J."/>
            <person name="Cho A."/>
            <person name="Kim O.-S."/>
        </authorList>
    </citation>
    <scope>NUCLEOTIDE SEQUENCE [LARGE SCALE GENOMIC DNA]</scope>
    <source>
        <strain evidence="22 23">TNB02</strain>
    </source>
</reference>
<evidence type="ECO:0000256" key="11">
    <source>
        <dbReference type="ARBA" id="ARBA00037124"/>
    </source>
</evidence>
<proteinExistence type="predicted"/>
<dbReference type="Gene3D" id="3.40.50.720">
    <property type="entry name" value="NAD(P)-binding Rossmann-like Domain"/>
    <property type="match status" value="1"/>
</dbReference>
<sequence>MNGAPVPARSFHAEALAGKVVLITGGGTGIGRATALAMAGCGAKLVLAGRREILLKETAELVRLAGSEAIAVAGDIREPEQATELVDAALAAFGRIDVLVNNAGGQFQAPAEEISLNGWRAVHRLSVDSVWNLTREVATRTMIPNRSGLLVFMAFSPRRGIPGMVHATAARAAVENLASGLALEWSRFSIRSVAVAPGSIMSEGLEQYPAEARSEWEQGVPLGRLGQPEDVADVITFLATDAARYITGTTITIDGGADAWGSGRPVPAKELS</sequence>
<gene>
    <name evidence="22" type="ORF">D7003_14560</name>
</gene>
<comment type="function">
    <text evidence="11">Participates in chain elongation of fatty acids. Catalyzes the reduction of trans-2-enoyl-CoAs of varying chain lengths from 6:1 to 16:1, having maximum activity with 10:1 CoA. Has no 2,4-dienoyl-CoA reductase activity.</text>
</comment>
<evidence type="ECO:0000256" key="17">
    <source>
        <dbReference type="ARBA" id="ARBA00049108"/>
    </source>
</evidence>
<dbReference type="InterPro" id="IPR036291">
    <property type="entry name" value="NAD(P)-bd_dom_sf"/>
</dbReference>
<evidence type="ECO:0000256" key="8">
    <source>
        <dbReference type="ARBA" id="ARBA00023098"/>
    </source>
</evidence>
<evidence type="ECO:0000256" key="4">
    <source>
        <dbReference type="ARBA" id="ARBA00022553"/>
    </source>
</evidence>
<dbReference type="Pfam" id="PF13561">
    <property type="entry name" value="adh_short_C2"/>
    <property type="match status" value="1"/>
</dbReference>
<evidence type="ECO:0000256" key="6">
    <source>
        <dbReference type="ARBA" id="ARBA00022857"/>
    </source>
</evidence>
<evidence type="ECO:0000256" key="5">
    <source>
        <dbReference type="ARBA" id="ARBA00022832"/>
    </source>
</evidence>
<dbReference type="EC" id="1.3.1.38" evidence="13"/>
<keyword evidence="6" id="KW-0521">NADP</keyword>
<protein>
    <recommendedName>
        <fullName evidence="14">Peroxisomal trans-2-enoyl-CoA reductase</fullName>
        <ecNumber evidence="13">1.3.1.38</ecNumber>
    </recommendedName>
</protein>
<dbReference type="SUPFAM" id="SSF51735">
    <property type="entry name" value="NAD(P)-binding Rossmann-fold domains"/>
    <property type="match status" value="1"/>
</dbReference>
<comment type="subunit">
    <text evidence="12">Interacts with PEX5, probably required to target it into peroxisomes.</text>
</comment>
<evidence type="ECO:0000256" key="1">
    <source>
        <dbReference type="ARBA" id="ARBA00004275"/>
    </source>
</evidence>
<dbReference type="AlphaFoldDB" id="A0A3N0BTC5"/>
<evidence type="ECO:0000256" key="14">
    <source>
        <dbReference type="ARBA" id="ARBA00041063"/>
    </source>
</evidence>
<comment type="catalytic activity">
    <reaction evidence="15">
        <text>(2E)-dodecenoyl-CoA + NADPH + H(+) = dodecanoyl-CoA + NADP(+)</text>
        <dbReference type="Rhea" id="RHEA:44964"/>
        <dbReference type="ChEBI" id="CHEBI:15378"/>
        <dbReference type="ChEBI" id="CHEBI:57330"/>
        <dbReference type="ChEBI" id="CHEBI:57375"/>
        <dbReference type="ChEBI" id="CHEBI:57783"/>
        <dbReference type="ChEBI" id="CHEBI:58349"/>
    </reaction>
    <physiologicalReaction direction="left-to-right" evidence="15">
        <dbReference type="Rhea" id="RHEA:44965"/>
    </physiologicalReaction>
</comment>
<dbReference type="RefSeq" id="WP_123256143.1">
    <property type="nucleotide sequence ID" value="NZ_RBED01000115.1"/>
</dbReference>
<comment type="catalytic activity">
    <reaction evidence="19">
        <text>(2E)-decenoyl-CoA + NADPH + H(+) = decanoyl-CoA + NADP(+)</text>
        <dbReference type="Rhea" id="RHEA:44960"/>
        <dbReference type="ChEBI" id="CHEBI:15378"/>
        <dbReference type="ChEBI" id="CHEBI:57783"/>
        <dbReference type="ChEBI" id="CHEBI:58349"/>
        <dbReference type="ChEBI" id="CHEBI:61406"/>
        <dbReference type="ChEBI" id="CHEBI:61430"/>
    </reaction>
    <physiologicalReaction direction="left-to-right" evidence="19">
        <dbReference type="Rhea" id="RHEA:44961"/>
    </physiologicalReaction>
</comment>
<evidence type="ECO:0000256" key="10">
    <source>
        <dbReference type="ARBA" id="ARBA00023160"/>
    </source>
</evidence>
<dbReference type="Proteomes" id="UP000273807">
    <property type="component" value="Unassembled WGS sequence"/>
</dbReference>
<keyword evidence="5" id="KW-0276">Fatty acid metabolism</keyword>
<name>A0A3N0BTC5_9MICC</name>
<dbReference type="InterPro" id="IPR002347">
    <property type="entry name" value="SDR_fam"/>
</dbReference>
<dbReference type="InterPro" id="IPR052388">
    <property type="entry name" value="Peroxisomal_t2-enoyl-CoA_red"/>
</dbReference>
<keyword evidence="4" id="KW-0597">Phosphoprotein</keyword>
<comment type="pathway">
    <text evidence="2">Lipid metabolism.</text>
</comment>
<evidence type="ECO:0000259" key="21">
    <source>
        <dbReference type="SMART" id="SM00822"/>
    </source>
</evidence>
<comment type="caution">
    <text evidence="22">The sequence shown here is derived from an EMBL/GenBank/DDBJ whole genome shotgun (WGS) entry which is preliminary data.</text>
</comment>
<keyword evidence="10" id="KW-0275">Fatty acid biosynthesis</keyword>
<keyword evidence="23" id="KW-1185">Reference proteome</keyword>
<dbReference type="GO" id="GO:0006633">
    <property type="term" value="P:fatty acid biosynthetic process"/>
    <property type="evidence" value="ECO:0007669"/>
    <property type="project" value="UniProtKB-KW"/>
</dbReference>
<comment type="catalytic activity">
    <reaction evidence="20">
        <text>(2E)-octenoyl-CoA + NADPH + H(+) = octanoyl-CoA + NADP(+)</text>
        <dbReference type="Rhea" id="RHEA:44952"/>
        <dbReference type="ChEBI" id="CHEBI:15378"/>
        <dbReference type="ChEBI" id="CHEBI:57386"/>
        <dbReference type="ChEBI" id="CHEBI:57783"/>
        <dbReference type="ChEBI" id="CHEBI:58349"/>
        <dbReference type="ChEBI" id="CHEBI:62242"/>
    </reaction>
    <physiologicalReaction direction="left-to-right" evidence="20">
        <dbReference type="Rhea" id="RHEA:44953"/>
    </physiologicalReaction>
</comment>
<comment type="subcellular location">
    <subcellularLocation>
        <location evidence="1">Peroxisome</location>
    </subcellularLocation>
</comment>
<keyword evidence="9" id="KW-0576">Peroxisome</keyword>
<organism evidence="22 23">
    <name type="scientific">Arthrobacter oryzae</name>
    <dbReference type="NCBI Taxonomy" id="409290"/>
    <lineage>
        <taxon>Bacteria</taxon>
        <taxon>Bacillati</taxon>
        <taxon>Actinomycetota</taxon>
        <taxon>Actinomycetes</taxon>
        <taxon>Micrococcales</taxon>
        <taxon>Micrococcaceae</taxon>
        <taxon>Arthrobacter</taxon>
    </lineage>
</organism>
<evidence type="ECO:0000256" key="13">
    <source>
        <dbReference type="ARBA" id="ARBA00038849"/>
    </source>
</evidence>
<evidence type="ECO:0000256" key="15">
    <source>
        <dbReference type="ARBA" id="ARBA00047570"/>
    </source>
</evidence>
<evidence type="ECO:0000313" key="22">
    <source>
        <dbReference type="EMBL" id="RNL51959.1"/>
    </source>
</evidence>
<evidence type="ECO:0000256" key="20">
    <source>
        <dbReference type="ARBA" id="ARBA00049559"/>
    </source>
</evidence>
<dbReference type="EMBL" id="RBED01000115">
    <property type="protein sequence ID" value="RNL51959.1"/>
    <property type="molecule type" value="Genomic_DNA"/>
</dbReference>
<comment type="catalytic activity">
    <reaction evidence="17">
        <text>(2E)-hexenoyl-CoA + NADPH + H(+) = hexanoyl-CoA + NADP(+)</text>
        <dbReference type="Rhea" id="RHEA:44956"/>
        <dbReference type="ChEBI" id="CHEBI:15378"/>
        <dbReference type="ChEBI" id="CHEBI:57783"/>
        <dbReference type="ChEBI" id="CHEBI:58349"/>
        <dbReference type="ChEBI" id="CHEBI:62077"/>
        <dbReference type="ChEBI" id="CHEBI:62620"/>
    </reaction>
    <physiologicalReaction direction="left-to-right" evidence="17">
        <dbReference type="Rhea" id="RHEA:44957"/>
    </physiologicalReaction>
</comment>
<keyword evidence="3" id="KW-0444">Lipid biosynthesis</keyword>
<dbReference type="InterPro" id="IPR057326">
    <property type="entry name" value="KR_dom"/>
</dbReference>
<evidence type="ECO:0000256" key="18">
    <source>
        <dbReference type="ARBA" id="ARBA00049251"/>
    </source>
</evidence>
<comment type="catalytic activity">
    <reaction evidence="16">
        <text>(2E)-tetradecenoyl-CoA + NADPH + H(+) = tetradecanoyl-CoA + NADP(+)</text>
        <dbReference type="Rhea" id="RHEA:44968"/>
        <dbReference type="ChEBI" id="CHEBI:15378"/>
        <dbReference type="ChEBI" id="CHEBI:57385"/>
        <dbReference type="ChEBI" id="CHEBI:57783"/>
        <dbReference type="ChEBI" id="CHEBI:58349"/>
        <dbReference type="ChEBI" id="CHEBI:61405"/>
    </reaction>
    <physiologicalReaction direction="left-to-right" evidence="16">
        <dbReference type="Rhea" id="RHEA:44969"/>
    </physiologicalReaction>
</comment>
<evidence type="ECO:0000256" key="3">
    <source>
        <dbReference type="ARBA" id="ARBA00022516"/>
    </source>
</evidence>
<keyword evidence="7" id="KW-0560">Oxidoreductase</keyword>
<dbReference type="FunFam" id="3.40.50.720:FF:000084">
    <property type="entry name" value="Short-chain dehydrogenase reductase"/>
    <property type="match status" value="1"/>
</dbReference>
<evidence type="ECO:0000256" key="12">
    <source>
        <dbReference type="ARBA" id="ARBA00038622"/>
    </source>
</evidence>
<dbReference type="SMART" id="SM00822">
    <property type="entry name" value="PKS_KR"/>
    <property type="match status" value="1"/>
</dbReference>
<evidence type="ECO:0000256" key="19">
    <source>
        <dbReference type="ARBA" id="ARBA00049386"/>
    </source>
</evidence>
<evidence type="ECO:0000256" key="9">
    <source>
        <dbReference type="ARBA" id="ARBA00023140"/>
    </source>
</evidence>
<evidence type="ECO:0000256" key="2">
    <source>
        <dbReference type="ARBA" id="ARBA00005189"/>
    </source>
</evidence>
<keyword evidence="8" id="KW-0443">Lipid metabolism</keyword>
<dbReference type="GO" id="GO:0019166">
    <property type="term" value="F:trans-2-enoyl-CoA reductase (NADPH) activity"/>
    <property type="evidence" value="ECO:0007669"/>
    <property type="project" value="UniProtKB-EC"/>
</dbReference>
<dbReference type="OrthoDB" id="517007at2"/>
<evidence type="ECO:0000256" key="16">
    <source>
        <dbReference type="ARBA" id="ARBA00048686"/>
    </source>
</evidence>
<feature type="domain" description="Ketoreductase" evidence="21">
    <location>
        <begin position="19"/>
        <end position="188"/>
    </location>
</feature>